<dbReference type="EMBL" id="JAIWYP010000002">
    <property type="protein sequence ID" value="KAH3875148.1"/>
    <property type="molecule type" value="Genomic_DNA"/>
</dbReference>
<dbReference type="AlphaFoldDB" id="A0A9D4ME71"/>
<dbReference type="Proteomes" id="UP000828390">
    <property type="component" value="Unassembled WGS sequence"/>
</dbReference>
<evidence type="ECO:0000313" key="2">
    <source>
        <dbReference type="EMBL" id="KAH3875148.1"/>
    </source>
</evidence>
<name>A0A9D4ME71_DREPO</name>
<feature type="region of interest" description="Disordered" evidence="1">
    <location>
        <begin position="81"/>
        <end position="106"/>
    </location>
</feature>
<gene>
    <name evidence="2" type="ORF">DPMN_038411</name>
</gene>
<protein>
    <submittedName>
        <fullName evidence="2">Uncharacterized protein</fullName>
    </submittedName>
</protein>
<comment type="caution">
    <text evidence="2">The sequence shown here is derived from an EMBL/GenBank/DDBJ whole genome shotgun (WGS) entry which is preliminary data.</text>
</comment>
<keyword evidence="3" id="KW-1185">Reference proteome</keyword>
<sequence>MRVFGLVEGHINHPGRTDLRTTHSGNYIVHSATGGSTFSEPALKGLNNGSNIQWLKAIYIIQFNSCHLKSDPVEKHTKQLNTLSRNEETTDNLGRDNRHGQVKSNHSVVHTEERTIVDCDITRSTRNGAAEDDAGALGLVMGPCIVEIDRIVIREVQYHLEVNRCRNEVIIVKGNFGWAWPMWAGRPRVGNWAMYKVQYQFEVNRWAILGGRGLCGRGAPGLVMEPCIVEINRIAIRDVQYQFEMNRCRNKEVIVKGNFDWATPMWAGRLRIDHIVIREVQYQFEVNRCRNEEIIVKGNFGWAWHIWAGRLRVNNGAMHNVQYQFEDNRCRMARTDGRTDRRTAEITTISPRFSKSLEIKTILDGCGLIWAGCPGIDRIVIRDVQYQFEVNRCRNEEIIVKGNFGWAWPMWPERPRVGNGAMHKAQYQFEVKRCRNEEIIVRGWAWPMWAGRPRVGNWACIVEINCIDVREVQNQFEVNRWTWPMWAWPMWAGRPRAGNGAMHKVQYQCEVNRCRNEEIITKGSFGWAWPMWAGCPRIDRIVIRDVQYQFEVNRCRNEEIIVKGNFGWAWPM</sequence>
<evidence type="ECO:0000256" key="1">
    <source>
        <dbReference type="SAM" id="MobiDB-lite"/>
    </source>
</evidence>
<evidence type="ECO:0000313" key="3">
    <source>
        <dbReference type="Proteomes" id="UP000828390"/>
    </source>
</evidence>
<organism evidence="2 3">
    <name type="scientific">Dreissena polymorpha</name>
    <name type="common">Zebra mussel</name>
    <name type="synonym">Mytilus polymorpha</name>
    <dbReference type="NCBI Taxonomy" id="45954"/>
    <lineage>
        <taxon>Eukaryota</taxon>
        <taxon>Metazoa</taxon>
        <taxon>Spiralia</taxon>
        <taxon>Lophotrochozoa</taxon>
        <taxon>Mollusca</taxon>
        <taxon>Bivalvia</taxon>
        <taxon>Autobranchia</taxon>
        <taxon>Heteroconchia</taxon>
        <taxon>Euheterodonta</taxon>
        <taxon>Imparidentia</taxon>
        <taxon>Neoheterodontei</taxon>
        <taxon>Myida</taxon>
        <taxon>Dreissenoidea</taxon>
        <taxon>Dreissenidae</taxon>
        <taxon>Dreissena</taxon>
    </lineage>
</organism>
<proteinExistence type="predicted"/>
<accession>A0A9D4ME71</accession>
<reference evidence="2" key="1">
    <citation type="journal article" date="2019" name="bioRxiv">
        <title>The Genome of the Zebra Mussel, Dreissena polymorpha: A Resource for Invasive Species Research.</title>
        <authorList>
            <person name="McCartney M.A."/>
            <person name="Auch B."/>
            <person name="Kono T."/>
            <person name="Mallez S."/>
            <person name="Zhang Y."/>
            <person name="Obille A."/>
            <person name="Becker A."/>
            <person name="Abrahante J.E."/>
            <person name="Garbe J."/>
            <person name="Badalamenti J.P."/>
            <person name="Herman A."/>
            <person name="Mangelson H."/>
            <person name="Liachko I."/>
            <person name="Sullivan S."/>
            <person name="Sone E.D."/>
            <person name="Koren S."/>
            <person name="Silverstein K.A.T."/>
            <person name="Beckman K.B."/>
            <person name="Gohl D.M."/>
        </authorList>
    </citation>
    <scope>NUCLEOTIDE SEQUENCE</scope>
    <source>
        <strain evidence="2">Duluth1</strain>
        <tissue evidence="2">Whole animal</tissue>
    </source>
</reference>
<reference evidence="2" key="2">
    <citation type="submission" date="2020-11" db="EMBL/GenBank/DDBJ databases">
        <authorList>
            <person name="McCartney M.A."/>
            <person name="Auch B."/>
            <person name="Kono T."/>
            <person name="Mallez S."/>
            <person name="Becker A."/>
            <person name="Gohl D.M."/>
            <person name="Silverstein K.A.T."/>
            <person name="Koren S."/>
            <person name="Bechman K.B."/>
            <person name="Herman A."/>
            <person name="Abrahante J.E."/>
            <person name="Garbe J."/>
        </authorList>
    </citation>
    <scope>NUCLEOTIDE SEQUENCE</scope>
    <source>
        <strain evidence="2">Duluth1</strain>
        <tissue evidence="2">Whole animal</tissue>
    </source>
</reference>
<feature type="compositionally biased region" description="Basic and acidic residues" evidence="1">
    <location>
        <begin position="85"/>
        <end position="99"/>
    </location>
</feature>